<evidence type="ECO:0000256" key="15">
    <source>
        <dbReference type="RuleBase" id="RU003750"/>
    </source>
</evidence>
<accession>A0A6M0P4W3</accession>
<dbReference type="Proteomes" id="UP000476934">
    <property type="component" value="Unassembled WGS sequence"/>
</dbReference>
<proteinExistence type="inferred from homology"/>
<reference evidence="17 18" key="2">
    <citation type="submission" date="2020-03" db="EMBL/GenBank/DDBJ databases">
        <title>Bacillus aquiflavi sp. nov., isolated from yellow water of strong flavor Chinese baijiu in Yibin region of China.</title>
        <authorList>
            <person name="Xie J."/>
        </authorList>
    </citation>
    <scope>NUCLEOTIDE SEQUENCE [LARGE SCALE GENOMIC DNA]</scope>
    <source>
        <strain evidence="17 18">Gsoil 114</strain>
    </source>
</reference>
<keyword evidence="13" id="KW-1208">Phospholipid metabolism</keyword>
<evidence type="ECO:0000256" key="16">
    <source>
        <dbReference type="SAM" id="Phobius"/>
    </source>
</evidence>
<feature type="transmembrane region" description="Helical" evidence="16">
    <location>
        <begin position="16"/>
        <end position="35"/>
    </location>
</feature>
<dbReference type="GO" id="GO:0003882">
    <property type="term" value="F:CDP-diacylglycerol-serine O-phosphatidyltransferase activity"/>
    <property type="evidence" value="ECO:0007669"/>
    <property type="project" value="UniProtKB-EC"/>
</dbReference>
<evidence type="ECO:0000256" key="10">
    <source>
        <dbReference type="ARBA" id="ARBA00023098"/>
    </source>
</evidence>
<dbReference type="AlphaFoldDB" id="A0A6M0P4W3"/>
<protein>
    <recommendedName>
        <fullName evidence="5">CDP-diacylglycerol--serine O-phosphatidyltransferase</fullName>
        <ecNumber evidence="4">2.7.8.8</ecNumber>
    </recommendedName>
    <alternativeName>
        <fullName evidence="14">Phosphatidylserine synthase</fullName>
    </alternativeName>
</protein>
<evidence type="ECO:0000256" key="11">
    <source>
        <dbReference type="ARBA" id="ARBA00023136"/>
    </source>
</evidence>
<evidence type="ECO:0000256" key="9">
    <source>
        <dbReference type="ARBA" id="ARBA00022989"/>
    </source>
</evidence>
<evidence type="ECO:0000256" key="2">
    <source>
        <dbReference type="ARBA" id="ARBA00004127"/>
    </source>
</evidence>
<dbReference type="PROSITE" id="PS00379">
    <property type="entry name" value="CDP_ALCOHOL_P_TRANSF"/>
    <property type="match status" value="1"/>
</dbReference>
<comment type="catalytic activity">
    <reaction evidence="1">
        <text>a CDP-1,2-diacyl-sn-glycerol + L-serine = a 1,2-diacyl-sn-glycero-3-phospho-L-serine + CMP + H(+)</text>
        <dbReference type="Rhea" id="RHEA:16913"/>
        <dbReference type="ChEBI" id="CHEBI:15378"/>
        <dbReference type="ChEBI" id="CHEBI:33384"/>
        <dbReference type="ChEBI" id="CHEBI:57262"/>
        <dbReference type="ChEBI" id="CHEBI:58332"/>
        <dbReference type="ChEBI" id="CHEBI:60377"/>
        <dbReference type="EC" id="2.7.8.8"/>
    </reaction>
</comment>
<evidence type="ECO:0000256" key="7">
    <source>
        <dbReference type="ARBA" id="ARBA00022679"/>
    </source>
</evidence>
<dbReference type="Gene3D" id="1.20.120.1760">
    <property type="match status" value="1"/>
</dbReference>
<dbReference type="InterPro" id="IPR048254">
    <property type="entry name" value="CDP_ALCOHOL_P_TRANSF_CS"/>
</dbReference>
<dbReference type="GO" id="GO:0016020">
    <property type="term" value="C:membrane"/>
    <property type="evidence" value="ECO:0007669"/>
    <property type="project" value="InterPro"/>
</dbReference>
<name>A0A6M0P4W3_9BACI</name>
<comment type="caution">
    <text evidence="17">The sequence shown here is derived from an EMBL/GenBank/DDBJ whole genome shotgun (WGS) entry which is preliminary data.</text>
</comment>
<keyword evidence="12" id="KW-0594">Phospholipid biosynthesis</keyword>
<evidence type="ECO:0000256" key="6">
    <source>
        <dbReference type="ARBA" id="ARBA00022516"/>
    </source>
</evidence>
<keyword evidence="10" id="KW-0443">Lipid metabolism</keyword>
<keyword evidence="18" id="KW-1185">Reference proteome</keyword>
<gene>
    <name evidence="17" type="primary">pssA</name>
    <name evidence="17" type="ORF">G4D61_07115</name>
</gene>
<dbReference type="InterPro" id="IPR043130">
    <property type="entry name" value="CDP-OH_PTrfase_TM_dom"/>
</dbReference>
<keyword evidence="8 16" id="KW-0812">Transmembrane</keyword>
<dbReference type="EMBL" id="JAAIWK010000008">
    <property type="protein sequence ID" value="NEY19742.1"/>
    <property type="molecule type" value="Genomic_DNA"/>
</dbReference>
<keyword evidence="6" id="KW-0444">Lipid biosynthesis</keyword>
<evidence type="ECO:0000313" key="17">
    <source>
        <dbReference type="EMBL" id="NEY19742.1"/>
    </source>
</evidence>
<evidence type="ECO:0000313" key="18">
    <source>
        <dbReference type="Proteomes" id="UP000476934"/>
    </source>
</evidence>
<dbReference type="GO" id="GO:0012505">
    <property type="term" value="C:endomembrane system"/>
    <property type="evidence" value="ECO:0007669"/>
    <property type="project" value="UniProtKB-SubCell"/>
</dbReference>
<organism evidence="17 18">
    <name type="scientific">Heyndrickxia ginsengihumi</name>
    <dbReference type="NCBI Taxonomy" id="363870"/>
    <lineage>
        <taxon>Bacteria</taxon>
        <taxon>Bacillati</taxon>
        <taxon>Bacillota</taxon>
        <taxon>Bacilli</taxon>
        <taxon>Bacillales</taxon>
        <taxon>Bacillaceae</taxon>
        <taxon>Heyndrickxia</taxon>
    </lineage>
</organism>
<feature type="transmembrane region" description="Helical" evidence="16">
    <location>
        <begin position="102"/>
        <end position="120"/>
    </location>
</feature>
<dbReference type="InterPro" id="IPR050324">
    <property type="entry name" value="CDP-alcohol_PTase-I"/>
</dbReference>
<evidence type="ECO:0000256" key="1">
    <source>
        <dbReference type="ARBA" id="ARBA00000287"/>
    </source>
</evidence>
<evidence type="ECO:0000256" key="5">
    <source>
        <dbReference type="ARBA" id="ARBA00017171"/>
    </source>
</evidence>
<feature type="transmembrane region" description="Helical" evidence="16">
    <location>
        <begin position="132"/>
        <end position="150"/>
    </location>
</feature>
<keyword evidence="7 15" id="KW-0808">Transferase</keyword>
<sequence length="178" mass="19889">MFSYELFDETIKKLKAHSANCLTIINVCLGIVSILFSVKNLHLAVVLVLIAALIDGFDGKVARKLNIHSDFGKQLDSLCDIVSFGTAPAIIMYHGIFHQFNLLGIFFILFYIVCGTIRLARFNIMEFSGHYTGLPITAAGVVLCVSYTGIPYLPSIFFFILIFLLSIFMVSTFKFKKL</sequence>
<evidence type="ECO:0000256" key="3">
    <source>
        <dbReference type="ARBA" id="ARBA00010441"/>
    </source>
</evidence>
<evidence type="ECO:0000256" key="14">
    <source>
        <dbReference type="ARBA" id="ARBA00032361"/>
    </source>
</evidence>
<evidence type="ECO:0000256" key="13">
    <source>
        <dbReference type="ARBA" id="ARBA00023264"/>
    </source>
</evidence>
<evidence type="ECO:0000256" key="12">
    <source>
        <dbReference type="ARBA" id="ARBA00023209"/>
    </source>
</evidence>
<feature type="transmembrane region" description="Helical" evidence="16">
    <location>
        <begin position="156"/>
        <end position="175"/>
    </location>
</feature>
<comment type="similarity">
    <text evidence="3 15">Belongs to the CDP-alcohol phosphatidyltransferase class-I family.</text>
</comment>
<dbReference type="RefSeq" id="WP_025726632.1">
    <property type="nucleotide sequence ID" value="NZ_JAAIWK010000008.1"/>
</dbReference>
<dbReference type="PANTHER" id="PTHR14269:SF61">
    <property type="entry name" value="CDP-DIACYLGLYCEROL--SERINE O-PHOSPHATIDYLTRANSFERASE"/>
    <property type="match status" value="1"/>
</dbReference>
<keyword evidence="9 16" id="KW-1133">Transmembrane helix</keyword>
<evidence type="ECO:0000256" key="8">
    <source>
        <dbReference type="ARBA" id="ARBA00022692"/>
    </source>
</evidence>
<dbReference type="NCBIfam" id="TIGR00473">
    <property type="entry name" value="pssA"/>
    <property type="match status" value="1"/>
</dbReference>
<keyword evidence="11 16" id="KW-0472">Membrane</keyword>
<reference evidence="17 18" key="1">
    <citation type="submission" date="2020-02" db="EMBL/GenBank/DDBJ databases">
        <authorList>
            <person name="Feng H."/>
        </authorList>
    </citation>
    <scope>NUCLEOTIDE SEQUENCE [LARGE SCALE GENOMIC DNA]</scope>
    <source>
        <strain evidence="17 18">Gsoil 114</strain>
    </source>
</reference>
<dbReference type="GO" id="GO:0008654">
    <property type="term" value="P:phospholipid biosynthetic process"/>
    <property type="evidence" value="ECO:0007669"/>
    <property type="project" value="UniProtKB-KW"/>
</dbReference>
<dbReference type="Pfam" id="PF01066">
    <property type="entry name" value="CDP-OH_P_transf"/>
    <property type="match status" value="1"/>
</dbReference>
<dbReference type="InterPro" id="IPR000462">
    <property type="entry name" value="CDP-OH_P_trans"/>
</dbReference>
<dbReference type="EC" id="2.7.8.8" evidence="4"/>
<dbReference type="PANTHER" id="PTHR14269">
    <property type="entry name" value="CDP-DIACYLGLYCEROL--GLYCEROL-3-PHOSPHATE 3-PHOSPHATIDYLTRANSFERASE-RELATED"/>
    <property type="match status" value="1"/>
</dbReference>
<dbReference type="InterPro" id="IPR004533">
    <property type="entry name" value="CDP-diaglyc--ser_O-PTrfase"/>
</dbReference>
<evidence type="ECO:0000256" key="4">
    <source>
        <dbReference type="ARBA" id="ARBA00013174"/>
    </source>
</evidence>
<comment type="subcellular location">
    <subcellularLocation>
        <location evidence="2">Endomembrane system</location>
        <topology evidence="2">Multi-pass membrane protein</topology>
    </subcellularLocation>
</comment>